<dbReference type="OrthoDB" id="420884at2759"/>
<organism evidence="12 13">
    <name type="scientific">Myriangium duriaei CBS 260.36</name>
    <dbReference type="NCBI Taxonomy" id="1168546"/>
    <lineage>
        <taxon>Eukaryota</taxon>
        <taxon>Fungi</taxon>
        <taxon>Dikarya</taxon>
        <taxon>Ascomycota</taxon>
        <taxon>Pezizomycotina</taxon>
        <taxon>Dothideomycetes</taxon>
        <taxon>Dothideomycetidae</taxon>
        <taxon>Myriangiales</taxon>
        <taxon>Myriangiaceae</taxon>
        <taxon>Myriangium</taxon>
    </lineage>
</organism>
<dbReference type="InterPro" id="IPR038506">
    <property type="entry name" value="GLE1-like_sf"/>
</dbReference>
<evidence type="ECO:0000256" key="6">
    <source>
        <dbReference type="ARBA" id="ARBA00023010"/>
    </source>
</evidence>
<evidence type="ECO:0000256" key="5">
    <source>
        <dbReference type="ARBA" id="ARBA00022927"/>
    </source>
</evidence>
<keyword evidence="4" id="KW-0509">mRNA transport</keyword>
<evidence type="ECO:0000256" key="10">
    <source>
        <dbReference type="ARBA" id="ARBA00029983"/>
    </source>
</evidence>
<feature type="region of interest" description="Disordered" evidence="11">
    <location>
        <begin position="1"/>
        <end position="20"/>
    </location>
</feature>
<evidence type="ECO:0000256" key="2">
    <source>
        <dbReference type="ARBA" id="ARBA00011056"/>
    </source>
</evidence>
<dbReference type="InterPro" id="IPR012476">
    <property type="entry name" value="GLE1"/>
</dbReference>
<dbReference type="PANTHER" id="PTHR12960">
    <property type="entry name" value="GLE-1-RELATED"/>
    <property type="match status" value="1"/>
</dbReference>
<dbReference type="GO" id="GO:0005737">
    <property type="term" value="C:cytoplasm"/>
    <property type="evidence" value="ECO:0007669"/>
    <property type="project" value="TreeGrafter"/>
</dbReference>
<evidence type="ECO:0000256" key="4">
    <source>
        <dbReference type="ARBA" id="ARBA00022816"/>
    </source>
</evidence>
<evidence type="ECO:0000313" key="13">
    <source>
        <dbReference type="Proteomes" id="UP000799439"/>
    </source>
</evidence>
<dbReference type="Proteomes" id="UP000799439">
    <property type="component" value="Unassembled WGS sequence"/>
</dbReference>
<proteinExistence type="inferred from homology"/>
<evidence type="ECO:0000256" key="11">
    <source>
        <dbReference type="SAM" id="MobiDB-lite"/>
    </source>
</evidence>
<keyword evidence="6" id="KW-0811">Translocation</keyword>
<dbReference type="Pfam" id="PF07817">
    <property type="entry name" value="GLE1"/>
    <property type="match status" value="1"/>
</dbReference>
<dbReference type="EMBL" id="ML996085">
    <property type="protein sequence ID" value="KAF2153085.1"/>
    <property type="molecule type" value="Genomic_DNA"/>
</dbReference>
<sequence>MAASSPLRPSDVTPRRRLRDSTQTIALQILSSSELPDNSPERLAAEFQKLWHDQDRHQQQHLDAQIAQQAERHRQALAHAAAEHSRIRKNAEIARERVELELERERKRREAEEKDRLEKERQAKVAREAEERRRERDQLDRQQKEQAAKAAEEKEIQASKARLEEQKKKDAEDAARQKREAEEAVKTRAREAAANAAKAREEAQKAAVPAQQAPSVMQPTQPSQTSQPAQPVPDTSQTKTIAAPAAQSSTDPILAELENTHKRYVALHKELKRLREHVVAESKKIPALKTKLGDWRREIIKSMGQLTADKSRNRKPMVQIQSILQESLRITNPTVDVSPYLVSVPHPAPGQQIPYSGVFLYLLNIFAKSVISQFISESSGGAKAADPVGVVAVSIFANPALKLNSTVPLIDILLAKYHVVCPLLFCITSNTPQTTVPGRLRLGWWRDGNSFIDEQRHLERMAGLATGWAALTLRDFSKSKNTNPLANFYYWRAIAGVVNTATSDIGSTHTTVLRTLIDGFVPRFIGFYGATAKAVLRVALVDLPERLRRERHGDNAAVQAAGKLEVLREVLQRDLKLTLTDT</sequence>
<dbReference type="PANTHER" id="PTHR12960:SF0">
    <property type="entry name" value="MRNA EXPORT FACTOR GLE1"/>
    <property type="match status" value="1"/>
</dbReference>
<feature type="compositionally biased region" description="Low complexity" evidence="11">
    <location>
        <begin position="205"/>
        <end position="233"/>
    </location>
</feature>
<name>A0A9P4J4J0_9PEZI</name>
<protein>
    <recommendedName>
        <fullName evidence="9">mRNA export factor GLE1</fullName>
    </recommendedName>
    <alternativeName>
        <fullName evidence="10">Nucleoporin GLE1</fullName>
    </alternativeName>
</protein>
<dbReference type="GO" id="GO:0005543">
    <property type="term" value="F:phospholipid binding"/>
    <property type="evidence" value="ECO:0007669"/>
    <property type="project" value="TreeGrafter"/>
</dbReference>
<dbReference type="GO" id="GO:0000822">
    <property type="term" value="F:inositol hexakisphosphate binding"/>
    <property type="evidence" value="ECO:0007669"/>
    <property type="project" value="TreeGrafter"/>
</dbReference>
<accession>A0A9P4J4J0</accession>
<keyword evidence="3" id="KW-0813">Transport</keyword>
<feature type="compositionally biased region" description="Basic and acidic residues" evidence="11">
    <location>
        <begin position="81"/>
        <end position="191"/>
    </location>
</feature>
<dbReference type="GO" id="GO:0015031">
    <property type="term" value="P:protein transport"/>
    <property type="evidence" value="ECO:0007669"/>
    <property type="project" value="UniProtKB-KW"/>
</dbReference>
<keyword evidence="8" id="KW-0539">Nucleus</keyword>
<dbReference type="GO" id="GO:0044614">
    <property type="term" value="C:nuclear pore cytoplasmic filaments"/>
    <property type="evidence" value="ECO:0007669"/>
    <property type="project" value="TreeGrafter"/>
</dbReference>
<keyword evidence="5" id="KW-0653">Protein transport</keyword>
<feature type="compositionally biased region" description="Polar residues" evidence="11">
    <location>
        <begin position="234"/>
        <end position="251"/>
    </location>
</feature>
<dbReference type="GO" id="GO:0016973">
    <property type="term" value="P:poly(A)+ mRNA export from nucleus"/>
    <property type="evidence" value="ECO:0007669"/>
    <property type="project" value="InterPro"/>
</dbReference>
<comment type="similarity">
    <text evidence="2">Belongs to the GLE1 family.</text>
</comment>
<gene>
    <name evidence="12" type="ORF">K461DRAFT_293376</name>
</gene>
<evidence type="ECO:0000313" key="12">
    <source>
        <dbReference type="EMBL" id="KAF2153085.1"/>
    </source>
</evidence>
<evidence type="ECO:0000256" key="8">
    <source>
        <dbReference type="ARBA" id="ARBA00023242"/>
    </source>
</evidence>
<keyword evidence="7" id="KW-0906">Nuclear pore complex</keyword>
<feature type="region of interest" description="Disordered" evidence="11">
    <location>
        <begin position="53"/>
        <end position="251"/>
    </location>
</feature>
<dbReference type="Gene3D" id="1.25.40.510">
    <property type="entry name" value="GLE1-like"/>
    <property type="match status" value="1"/>
</dbReference>
<keyword evidence="13" id="KW-1185">Reference proteome</keyword>
<reference evidence="12" key="1">
    <citation type="journal article" date="2020" name="Stud. Mycol.">
        <title>101 Dothideomycetes genomes: a test case for predicting lifestyles and emergence of pathogens.</title>
        <authorList>
            <person name="Haridas S."/>
            <person name="Albert R."/>
            <person name="Binder M."/>
            <person name="Bloem J."/>
            <person name="Labutti K."/>
            <person name="Salamov A."/>
            <person name="Andreopoulos B."/>
            <person name="Baker S."/>
            <person name="Barry K."/>
            <person name="Bills G."/>
            <person name="Bluhm B."/>
            <person name="Cannon C."/>
            <person name="Castanera R."/>
            <person name="Culley D."/>
            <person name="Daum C."/>
            <person name="Ezra D."/>
            <person name="Gonzalez J."/>
            <person name="Henrissat B."/>
            <person name="Kuo A."/>
            <person name="Liang C."/>
            <person name="Lipzen A."/>
            <person name="Lutzoni F."/>
            <person name="Magnuson J."/>
            <person name="Mondo S."/>
            <person name="Nolan M."/>
            <person name="Ohm R."/>
            <person name="Pangilinan J."/>
            <person name="Park H.-J."/>
            <person name="Ramirez L."/>
            <person name="Alfaro M."/>
            <person name="Sun H."/>
            <person name="Tritt A."/>
            <person name="Yoshinaga Y."/>
            <person name="Zwiers L.-H."/>
            <person name="Turgeon B."/>
            <person name="Goodwin S."/>
            <person name="Spatafora J."/>
            <person name="Crous P."/>
            <person name="Grigoriev I."/>
        </authorList>
    </citation>
    <scope>NUCLEOTIDE SEQUENCE</scope>
    <source>
        <strain evidence="12">CBS 260.36</strain>
    </source>
</reference>
<dbReference type="GO" id="GO:0031369">
    <property type="term" value="F:translation initiation factor binding"/>
    <property type="evidence" value="ECO:0007669"/>
    <property type="project" value="TreeGrafter"/>
</dbReference>
<comment type="subcellular location">
    <subcellularLocation>
        <location evidence="1">Nucleus</location>
        <location evidence="1">Nuclear pore complex</location>
    </subcellularLocation>
</comment>
<evidence type="ECO:0000256" key="1">
    <source>
        <dbReference type="ARBA" id="ARBA00004567"/>
    </source>
</evidence>
<evidence type="ECO:0000256" key="3">
    <source>
        <dbReference type="ARBA" id="ARBA00022448"/>
    </source>
</evidence>
<evidence type="ECO:0000256" key="9">
    <source>
        <dbReference type="ARBA" id="ARBA00026227"/>
    </source>
</evidence>
<comment type="caution">
    <text evidence="12">The sequence shown here is derived from an EMBL/GenBank/DDBJ whole genome shotgun (WGS) entry which is preliminary data.</text>
</comment>
<dbReference type="AlphaFoldDB" id="A0A9P4J4J0"/>
<evidence type="ECO:0000256" key="7">
    <source>
        <dbReference type="ARBA" id="ARBA00023132"/>
    </source>
</evidence>